<organism evidence="2 3">
    <name type="scientific">Flaviaesturariibacter amylovorans</name>
    <dbReference type="NCBI Taxonomy" id="1084520"/>
    <lineage>
        <taxon>Bacteria</taxon>
        <taxon>Pseudomonadati</taxon>
        <taxon>Bacteroidota</taxon>
        <taxon>Chitinophagia</taxon>
        <taxon>Chitinophagales</taxon>
        <taxon>Chitinophagaceae</taxon>
        <taxon>Flaviaestuariibacter</taxon>
    </lineage>
</organism>
<evidence type="ECO:0000313" key="3">
    <source>
        <dbReference type="Proteomes" id="UP001501725"/>
    </source>
</evidence>
<dbReference type="InterPro" id="IPR016181">
    <property type="entry name" value="Acyl_CoA_acyltransferase"/>
</dbReference>
<feature type="domain" description="N-acetyltransferase" evidence="1">
    <location>
        <begin position="25"/>
        <end position="174"/>
    </location>
</feature>
<dbReference type="Pfam" id="PF13302">
    <property type="entry name" value="Acetyltransf_3"/>
    <property type="match status" value="1"/>
</dbReference>
<dbReference type="RefSeq" id="WP_345254183.1">
    <property type="nucleotide sequence ID" value="NZ_BAABGY010000005.1"/>
</dbReference>
<protein>
    <submittedName>
        <fullName evidence="2">GNAT family protein</fullName>
    </submittedName>
</protein>
<dbReference type="InterPro" id="IPR051908">
    <property type="entry name" value="Ribosomal_N-acetyltransferase"/>
</dbReference>
<dbReference type="InterPro" id="IPR000182">
    <property type="entry name" value="GNAT_dom"/>
</dbReference>
<dbReference type="Gene3D" id="3.40.630.30">
    <property type="match status" value="1"/>
</dbReference>
<dbReference type="SUPFAM" id="SSF55729">
    <property type="entry name" value="Acyl-CoA N-acyltransferases (Nat)"/>
    <property type="match status" value="1"/>
</dbReference>
<evidence type="ECO:0000259" key="1">
    <source>
        <dbReference type="PROSITE" id="PS51186"/>
    </source>
</evidence>
<reference evidence="3" key="1">
    <citation type="journal article" date="2019" name="Int. J. Syst. Evol. Microbiol.">
        <title>The Global Catalogue of Microorganisms (GCM) 10K type strain sequencing project: providing services to taxonomists for standard genome sequencing and annotation.</title>
        <authorList>
            <consortium name="The Broad Institute Genomics Platform"/>
            <consortium name="The Broad Institute Genome Sequencing Center for Infectious Disease"/>
            <person name="Wu L."/>
            <person name="Ma J."/>
        </authorList>
    </citation>
    <scope>NUCLEOTIDE SEQUENCE [LARGE SCALE GENOMIC DNA]</scope>
    <source>
        <strain evidence="3">JCM 17919</strain>
    </source>
</reference>
<keyword evidence="3" id="KW-1185">Reference proteome</keyword>
<dbReference type="EMBL" id="BAABGY010000005">
    <property type="protein sequence ID" value="GAA4324413.1"/>
    <property type="molecule type" value="Genomic_DNA"/>
</dbReference>
<dbReference type="PROSITE" id="PS51186">
    <property type="entry name" value="GNAT"/>
    <property type="match status" value="1"/>
</dbReference>
<comment type="caution">
    <text evidence="2">The sequence shown here is derived from an EMBL/GenBank/DDBJ whole genome shotgun (WGS) entry which is preliminary data.</text>
</comment>
<gene>
    <name evidence="2" type="ORF">GCM10023184_11770</name>
</gene>
<accession>A0ABP8GH99</accession>
<dbReference type="PANTHER" id="PTHR43441">
    <property type="entry name" value="RIBOSOMAL-PROTEIN-SERINE ACETYLTRANSFERASE"/>
    <property type="match status" value="1"/>
</dbReference>
<proteinExistence type="predicted"/>
<sequence length="201" mass="23374">MNAPFPEFETERFRLCRIMPADQPSVFAGLSHPEVIPFYGVRYETLEATAAQMDFYERIWQEGSGGWWKIVRRADDAFAGAIGFNHYQPAHRKAEIGYWLLPPFWKQGILPEVAPVLLRYLRYERNIHRIEALVEAGNDASGRVLERLGFTCEGLLRDWEIKEGRAISFRCWSLLATDNALFWGHEDRHHQRSEPEPARQA</sequence>
<dbReference type="Proteomes" id="UP001501725">
    <property type="component" value="Unassembled WGS sequence"/>
</dbReference>
<evidence type="ECO:0000313" key="2">
    <source>
        <dbReference type="EMBL" id="GAA4324413.1"/>
    </source>
</evidence>
<name>A0ABP8GH99_9BACT</name>
<dbReference type="PANTHER" id="PTHR43441:SF11">
    <property type="entry name" value="RIBOSOMAL-PROTEIN-SERINE ACETYLTRANSFERASE"/>
    <property type="match status" value="1"/>
</dbReference>